<dbReference type="Gene3D" id="1.20.58.380">
    <property type="entry name" value="Flagellar protein flit"/>
    <property type="match status" value="1"/>
</dbReference>
<organism evidence="6 7">
    <name type="scientific">Chitiniphilus purpureus</name>
    <dbReference type="NCBI Taxonomy" id="2981137"/>
    <lineage>
        <taxon>Bacteria</taxon>
        <taxon>Pseudomonadati</taxon>
        <taxon>Pseudomonadota</taxon>
        <taxon>Betaproteobacteria</taxon>
        <taxon>Neisseriales</taxon>
        <taxon>Chitinibacteraceae</taxon>
        <taxon>Chitiniphilus</taxon>
    </lineage>
</organism>
<keyword evidence="4" id="KW-0143">Chaperone</keyword>
<accession>A0ABY6DH92</accession>
<evidence type="ECO:0000256" key="1">
    <source>
        <dbReference type="ARBA" id="ARBA00004514"/>
    </source>
</evidence>
<evidence type="ECO:0000313" key="6">
    <source>
        <dbReference type="EMBL" id="UXY13709.1"/>
    </source>
</evidence>
<dbReference type="Pfam" id="PF05400">
    <property type="entry name" value="FliT"/>
    <property type="match status" value="1"/>
</dbReference>
<keyword evidence="7" id="KW-1185">Reference proteome</keyword>
<sequence>MAGPEAASLPQLLQAFNFLTRRMLEDARGARWDEMLAQQPAWLALQGALGDIDWESYAEVEREALRALLLDTQAAIEELTGLAEAWRPQLATMLNGIHNSSRLRSAYRL</sequence>
<proteinExistence type="predicted"/>
<name>A0ABY6DH92_9NEIS</name>
<evidence type="ECO:0000256" key="2">
    <source>
        <dbReference type="ARBA" id="ARBA00022490"/>
    </source>
</evidence>
<dbReference type="InterPro" id="IPR008622">
    <property type="entry name" value="FliT"/>
</dbReference>
<evidence type="ECO:0000256" key="4">
    <source>
        <dbReference type="ARBA" id="ARBA00023186"/>
    </source>
</evidence>
<gene>
    <name evidence="6" type="ORF">N8I74_10285</name>
</gene>
<keyword evidence="2" id="KW-0963">Cytoplasm</keyword>
<dbReference type="EMBL" id="CP106753">
    <property type="protein sequence ID" value="UXY13709.1"/>
    <property type="molecule type" value="Genomic_DNA"/>
</dbReference>
<dbReference type="Proteomes" id="UP001061302">
    <property type="component" value="Chromosome"/>
</dbReference>
<keyword evidence="6" id="KW-0969">Cilium</keyword>
<reference evidence="6" key="1">
    <citation type="submission" date="2022-10" db="EMBL/GenBank/DDBJ databases">
        <title>Chitiniphilus purpureus sp. nov., a novel chitin-degrading bacterium isolated from crawfish pond sediment.</title>
        <authorList>
            <person name="Li K."/>
        </authorList>
    </citation>
    <scope>NUCLEOTIDE SEQUENCE</scope>
    <source>
        <strain evidence="6">CD1</strain>
    </source>
</reference>
<evidence type="ECO:0000256" key="5">
    <source>
        <dbReference type="ARBA" id="ARBA00093797"/>
    </source>
</evidence>
<keyword evidence="3" id="KW-1005">Bacterial flagellum biogenesis</keyword>
<protein>
    <recommendedName>
        <fullName evidence="5">Flagellar protein FliT</fullName>
    </recommendedName>
</protein>
<evidence type="ECO:0000313" key="7">
    <source>
        <dbReference type="Proteomes" id="UP001061302"/>
    </source>
</evidence>
<evidence type="ECO:0000256" key="3">
    <source>
        <dbReference type="ARBA" id="ARBA00022795"/>
    </source>
</evidence>
<keyword evidence="6" id="KW-0282">Flagellum</keyword>
<dbReference type="RefSeq" id="WP_263122938.1">
    <property type="nucleotide sequence ID" value="NZ_CP106753.1"/>
</dbReference>
<keyword evidence="6" id="KW-0966">Cell projection</keyword>
<comment type="subcellular location">
    <subcellularLocation>
        <location evidence="1">Cytoplasm</location>
        <location evidence="1">Cytosol</location>
    </subcellularLocation>
</comment>